<feature type="repeat" description="WD" evidence="5">
    <location>
        <begin position="171"/>
        <end position="201"/>
    </location>
</feature>
<keyword evidence="2 5" id="KW-0853">WD repeat</keyword>
<dbReference type="PANTHER" id="PTHR19848">
    <property type="entry name" value="WD40 REPEAT PROTEIN"/>
    <property type="match status" value="1"/>
</dbReference>
<feature type="region of interest" description="Disordered" evidence="6">
    <location>
        <begin position="302"/>
        <end position="416"/>
    </location>
</feature>
<keyword evidence="3" id="KW-0677">Repeat</keyword>
<protein>
    <submittedName>
        <fullName evidence="7">F-box and WD-40 domain protein 1/11</fullName>
    </submittedName>
</protein>
<dbReference type="PRINTS" id="PR00320">
    <property type="entry name" value="GPROTEINBRPT"/>
</dbReference>
<dbReference type="OrthoDB" id="674604at2759"/>
<feature type="region of interest" description="Disordered" evidence="6">
    <location>
        <begin position="995"/>
        <end position="1022"/>
    </location>
</feature>
<comment type="subcellular location">
    <subcellularLocation>
        <location evidence="1">Nucleus</location>
        <location evidence="1">Nucleolus</location>
    </subcellularLocation>
</comment>
<feature type="region of interest" description="Disordered" evidence="6">
    <location>
        <begin position="13"/>
        <end position="32"/>
    </location>
</feature>
<feature type="compositionally biased region" description="Basic and acidic residues" evidence="6">
    <location>
        <begin position="456"/>
        <end position="475"/>
    </location>
</feature>
<keyword evidence="4" id="KW-0539">Nucleus</keyword>
<evidence type="ECO:0000256" key="3">
    <source>
        <dbReference type="ARBA" id="ARBA00022737"/>
    </source>
</evidence>
<feature type="compositionally biased region" description="Low complexity" evidence="6">
    <location>
        <begin position="369"/>
        <end position="390"/>
    </location>
</feature>
<dbReference type="InterPro" id="IPR020472">
    <property type="entry name" value="WD40_PAC1"/>
</dbReference>
<feature type="region of interest" description="Disordered" evidence="6">
    <location>
        <begin position="433"/>
        <end position="499"/>
    </location>
</feature>
<name>A0A1Y1HKB7_KLENI</name>
<feature type="repeat" description="WD" evidence="5">
    <location>
        <begin position="705"/>
        <end position="746"/>
    </location>
</feature>
<dbReference type="AlphaFoldDB" id="A0A1Y1HKB7"/>
<dbReference type="GO" id="GO:0005730">
    <property type="term" value="C:nucleolus"/>
    <property type="evidence" value="ECO:0000318"/>
    <property type="project" value="GO_Central"/>
</dbReference>
<dbReference type="Proteomes" id="UP000054558">
    <property type="component" value="Unassembled WGS sequence"/>
</dbReference>
<dbReference type="EMBL" id="DF236956">
    <property type="protein sequence ID" value="GAQ78052.1"/>
    <property type="molecule type" value="Genomic_DNA"/>
</dbReference>
<evidence type="ECO:0000256" key="5">
    <source>
        <dbReference type="PROSITE-ProRule" id="PRU00221"/>
    </source>
</evidence>
<dbReference type="SUPFAM" id="SSF69322">
    <property type="entry name" value="Tricorn protease domain 2"/>
    <property type="match status" value="1"/>
</dbReference>
<dbReference type="InterPro" id="IPR015943">
    <property type="entry name" value="WD40/YVTN_repeat-like_dom_sf"/>
</dbReference>
<dbReference type="PROSITE" id="PS00678">
    <property type="entry name" value="WD_REPEATS_1"/>
    <property type="match status" value="1"/>
</dbReference>
<dbReference type="CDD" id="cd00200">
    <property type="entry name" value="WD40"/>
    <property type="match status" value="1"/>
</dbReference>
<dbReference type="PANTHER" id="PTHR19848:SF0">
    <property type="entry name" value="NOTCHLESS PROTEIN HOMOLOG 1"/>
    <property type="match status" value="1"/>
</dbReference>
<dbReference type="InterPro" id="IPR019775">
    <property type="entry name" value="WD40_repeat_CS"/>
</dbReference>
<feature type="repeat" description="WD" evidence="5">
    <location>
        <begin position="865"/>
        <end position="897"/>
    </location>
</feature>
<evidence type="ECO:0000256" key="4">
    <source>
        <dbReference type="ARBA" id="ARBA00023242"/>
    </source>
</evidence>
<feature type="compositionally biased region" description="Basic and acidic residues" evidence="6">
    <location>
        <begin position="1006"/>
        <end position="1016"/>
    </location>
</feature>
<keyword evidence="8" id="KW-1185">Reference proteome</keyword>
<accession>A0A1Y1HKB7</accession>
<dbReference type="PROSITE" id="PS50294">
    <property type="entry name" value="WD_REPEATS_REGION"/>
    <property type="match status" value="3"/>
</dbReference>
<feature type="compositionally biased region" description="Basic and acidic residues" evidence="6">
    <location>
        <begin position="13"/>
        <end position="25"/>
    </location>
</feature>
<dbReference type="Gene3D" id="2.130.10.10">
    <property type="entry name" value="YVTN repeat-like/Quinoprotein amine dehydrogenase"/>
    <property type="match status" value="4"/>
</dbReference>
<dbReference type="OMA" id="TLLRMWN"/>
<evidence type="ECO:0000256" key="1">
    <source>
        <dbReference type="ARBA" id="ARBA00004604"/>
    </source>
</evidence>
<dbReference type="SUPFAM" id="SSF50978">
    <property type="entry name" value="WD40 repeat-like"/>
    <property type="match status" value="1"/>
</dbReference>
<evidence type="ECO:0000313" key="8">
    <source>
        <dbReference type="Proteomes" id="UP000054558"/>
    </source>
</evidence>
<proteinExistence type="predicted"/>
<dbReference type="PROSITE" id="PS50082">
    <property type="entry name" value="WD_REPEATS_2"/>
    <property type="match status" value="5"/>
</dbReference>
<reference evidence="7 8" key="1">
    <citation type="journal article" date="2014" name="Nat. Commun.">
        <title>Klebsormidium flaccidum genome reveals primary factors for plant terrestrial adaptation.</title>
        <authorList>
            <person name="Hori K."/>
            <person name="Maruyama F."/>
            <person name="Fujisawa T."/>
            <person name="Togashi T."/>
            <person name="Yamamoto N."/>
            <person name="Seo M."/>
            <person name="Sato S."/>
            <person name="Yamada T."/>
            <person name="Mori H."/>
            <person name="Tajima N."/>
            <person name="Moriyama T."/>
            <person name="Ikeuchi M."/>
            <person name="Watanabe M."/>
            <person name="Wada H."/>
            <person name="Kobayashi K."/>
            <person name="Saito M."/>
            <person name="Masuda T."/>
            <person name="Sasaki-Sekimoto Y."/>
            <person name="Mashiguchi K."/>
            <person name="Awai K."/>
            <person name="Shimojima M."/>
            <person name="Masuda S."/>
            <person name="Iwai M."/>
            <person name="Nobusawa T."/>
            <person name="Narise T."/>
            <person name="Kondo S."/>
            <person name="Saito H."/>
            <person name="Sato R."/>
            <person name="Murakawa M."/>
            <person name="Ihara Y."/>
            <person name="Oshima-Yamada Y."/>
            <person name="Ohtaka K."/>
            <person name="Satoh M."/>
            <person name="Sonobe K."/>
            <person name="Ishii M."/>
            <person name="Ohtani R."/>
            <person name="Kanamori-Sato M."/>
            <person name="Honoki R."/>
            <person name="Miyazaki D."/>
            <person name="Mochizuki H."/>
            <person name="Umetsu J."/>
            <person name="Higashi K."/>
            <person name="Shibata D."/>
            <person name="Kamiya Y."/>
            <person name="Sato N."/>
            <person name="Nakamura Y."/>
            <person name="Tabata S."/>
            <person name="Ida S."/>
            <person name="Kurokawa K."/>
            <person name="Ohta H."/>
        </authorList>
    </citation>
    <scope>NUCLEOTIDE SEQUENCE [LARGE SCALE GENOMIC DNA]</scope>
    <source>
        <strain evidence="7 8">NIES-2285</strain>
    </source>
</reference>
<feature type="compositionally biased region" description="Low complexity" evidence="6">
    <location>
        <begin position="302"/>
        <end position="319"/>
    </location>
</feature>
<sequence length="1022" mass="110401">MVVPLEVELHRRGSLHAPKEKHNVDRPWSNGSRAALLSRNPQKASAVASVSPAEADGSAVEEEKKLLGKRGQKLKQAGRINCLTYIPEARVIAAGREDGKLLLWKVWKTEGCNRDVTVLAGHNGRVSSLIHMPSNTRGAGSYLLFSGSSDLSIKVWDPSLRVPEKVCIQTLTGHGGTVTCMALVGRNNLVSGSTDATVRLWRAGAKDQGGSSPSFTLHRTIAVMDDWVNAMSFDTTRRVGDLGILYTADSAGGVTAFLPQVAEGMWRPDGTAPLDFNPAGAATSYGLLGSAKSVRLFGMGASSRGTSAASRSSDSHGLSTRASSRATDVSVPATPLLSQSPESPTPPRTRSPSPLRARSPEPPNPPRAHSPGASSRSPARSPDCSNSSRARSPDPPSRSQARSPEPLNIPSARTPEPLSLAWQERAAAPLERISEGVIPAPASPERKMRIPTRFSPDVEAHLDAKEAEAERERSGSRASTSTRDDSSAPSLCRNPSLNARKGNVKLAPAPVSVQVPATVMSPKPAFLRLEKAGVSHVLYQATQHLVVTLARDQRARAYDEQRGSMLFAYENPHQCLFTGVAWDRAHQEIILVDDAGYVHVYSLHLPGISCSQQISSDACTGVLFLDDCDTIAAACGDHVVFLRAERERDFHTLRDSHRGPVVAFSYMEKGKAAPGGRDSDWLFSAGADGAIKQWDLDSMTCRLTLRTGKAEPSCLLFCDEEERLVCGHEDGSISLWNLDTRQALMLREQSNTITGLAYFSRKNGDHCLATASFDGTASGPLRSAFRLPGTPIPRAFRSSVQVAVWNIHSTPDASPHLIEKFVAHEDAEILCVAHSTRHELLFTAGNDLTIKVWATVRYTEPRGALCGHEAPVTCLLLEGDLLFSGSEDGTIRIWDISVDLACALQRTLEGHKSPVTDFAVQKVTGRLLSSSQDMRVLVWDYEKGHLLKTIPYGDELRCLAARAENEEILVGTTQGSILVYGCGAEAATDLIVQRDGSEGESLMEELESRLQKEGQPREQSPL</sequence>
<evidence type="ECO:0000313" key="7">
    <source>
        <dbReference type="EMBL" id="GAQ78052.1"/>
    </source>
</evidence>
<evidence type="ECO:0000256" key="6">
    <source>
        <dbReference type="SAM" id="MobiDB-lite"/>
    </source>
</evidence>
<dbReference type="InterPro" id="IPR001680">
    <property type="entry name" value="WD40_rpt"/>
</dbReference>
<dbReference type="Pfam" id="PF00400">
    <property type="entry name" value="WD40"/>
    <property type="match status" value="6"/>
</dbReference>
<dbReference type="STRING" id="105231.A0A1Y1HKB7"/>
<feature type="repeat" description="WD" evidence="5">
    <location>
        <begin position="119"/>
        <end position="157"/>
    </location>
</feature>
<gene>
    <name evidence="7" type="ORF">KFL_000070220</name>
</gene>
<evidence type="ECO:0000256" key="2">
    <source>
        <dbReference type="ARBA" id="ARBA00022574"/>
    </source>
</evidence>
<dbReference type="InterPro" id="IPR036322">
    <property type="entry name" value="WD40_repeat_dom_sf"/>
</dbReference>
<organism evidence="7 8">
    <name type="scientific">Klebsormidium nitens</name>
    <name type="common">Green alga</name>
    <name type="synonym">Ulothrix nitens</name>
    <dbReference type="NCBI Taxonomy" id="105231"/>
    <lineage>
        <taxon>Eukaryota</taxon>
        <taxon>Viridiplantae</taxon>
        <taxon>Streptophyta</taxon>
        <taxon>Klebsormidiophyceae</taxon>
        <taxon>Klebsormidiales</taxon>
        <taxon>Klebsormidiaceae</taxon>
        <taxon>Klebsormidium</taxon>
    </lineage>
</organism>
<feature type="repeat" description="WD" evidence="5">
    <location>
        <begin position="908"/>
        <end position="949"/>
    </location>
</feature>
<dbReference type="SMART" id="SM00320">
    <property type="entry name" value="WD40"/>
    <property type="match status" value="11"/>
</dbReference>